<evidence type="ECO:0000313" key="11">
    <source>
        <dbReference type="EMBL" id="OAN51159.1"/>
    </source>
</evidence>
<name>A0A178MSE7_9PROT</name>
<dbReference type="InterPro" id="IPR035906">
    <property type="entry name" value="MetI-like_sf"/>
</dbReference>
<evidence type="ECO:0000256" key="5">
    <source>
        <dbReference type="ARBA" id="ARBA00022856"/>
    </source>
</evidence>
<keyword evidence="5" id="KW-0571">Peptide transport</keyword>
<protein>
    <submittedName>
        <fullName evidence="11">NAD synthetase</fullName>
    </submittedName>
</protein>
<dbReference type="InterPro" id="IPR025966">
    <property type="entry name" value="OppC_N"/>
</dbReference>
<accession>A0A178MSE7</accession>
<dbReference type="RefSeq" id="WP_068499734.1">
    <property type="nucleotide sequence ID" value="NZ_LWQU01000133.1"/>
</dbReference>
<keyword evidence="6" id="KW-0653">Protein transport</keyword>
<dbReference type="SUPFAM" id="SSF161098">
    <property type="entry name" value="MetI-like"/>
    <property type="match status" value="1"/>
</dbReference>
<evidence type="ECO:0000256" key="6">
    <source>
        <dbReference type="ARBA" id="ARBA00022927"/>
    </source>
</evidence>
<evidence type="ECO:0000256" key="1">
    <source>
        <dbReference type="ARBA" id="ARBA00004651"/>
    </source>
</evidence>
<dbReference type="GO" id="GO:0015833">
    <property type="term" value="P:peptide transport"/>
    <property type="evidence" value="ECO:0007669"/>
    <property type="project" value="UniProtKB-KW"/>
</dbReference>
<dbReference type="Pfam" id="PF12911">
    <property type="entry name" value="OppC_N"/>
    <property type="match status" value="1"/>
</dbReference>
<feature type="transmembrane region" description="Helical" evidence="9">
    <location>
        <begin position="254"/>
        <end position="275"/>
    </location>
</feature>
<evidence type="ECO:0000256" key="2">
    <source>
        <dbReference type="ARBA" id="ARBA00022448"/>
    </source>
</evidence>
<evidence type="ECO:0000256" key="4">
    <source>
        <dbReference type="ARBA" id="ARBA00022692"/>
    </source>
</evidence>
<dbReference type="InterPro" id="IPR000515">
    <property type="entry name" value="MetI-like"/>
</dbReference>
<dbReference type="Proteomes" id="UP000078543">
    <property type="component" value="Unassembled WGS sequence"/>
</dbReference>
<keyword evidence="8 9" id="KW-0472">Membrane</keyword>
<feature type="domain" description="ABC transmembrane type-1" evidence="10">
    <location>
        <begin position="76"/>
        <end position="279"/>
    </location>
</feature>
<dbReference type="STRING" id="1437059.A6A05_11305"/>
<proteinExistence type="inferred from homology"/>
<keyword evidence="7 9" id="KW-1133">Transmembrane helix</keyword>
<dbReference type="CDD" id="cd06261">
    <property type="entry name" value="TM_PBP2"/>
    <property type="match status" value="1"/>
</dbReference>
<comment type="similarity">
    <text evidence="9">Belongs to the binding-protein-dependent transport system permease family.</text>
</comment>
<keyword evidence="3" id="KW-1003">Cell membrane</keyword>
<evidence type="ECO:0000256" key="9">
    <source>
        <dbReference type="RuleBase" id="RU363032"/>
    </source>
</evidence>
<feature type="transmembrane region" description="Helical" evidence="9">
    <location>
        <begin position="78"/>
        <end position="100"/>
    </location>
</feature>
<dbReference type="GO" id="GO:0055085">
    <property type="term" value="P:transmembrane transport"/>
    <property type="evidence" value="ECO:0007669"/>
    <property type="project" value="InterPro"/>
</dbReference>
<dbReference type="AlphaFoldDB" id="A0A178MSE7"/>
<evidence type="ECO:0000259" key="10">
    <source>
        <dbReference type="PROSITE" id="PS50928"/>
    </source>
</evidence>
<keyword evidence="12" id="KW-1185">Reference proteome</keyword>
<evidence type="ECO:0000313" key="12">
    <source>
        <dbReference type="Proteomes" id="UP000078543"/>
    </source>
</evidence>
<dbReference type="Gene3D" id="1.10.3720.10">
    <property type="entry name" value="MetI-like"/>
    <property type="match status" value="1"/>
</dbReference>
<keyword evidence="2 9" id="KW-0813">Transport</keyword>
<evidence type="ECO:0000256" key="8">
    <source>
        <dbReference type="ARBA" id="ARBA00023136"/>
    </source>
</evidence>
<dbReference type="EMBL" id="LWQU01000133">
    <property type="protein sequence ID" value="OAN51159.1"/>
    <property type="molecule type" value="Genomic_DNA"/>
</dbReference>
<keyword evidence="4 9" id="KW-0812">Transmembrane</keyword>
<dbReference type="PANTHER" id="PTHR43386">
    <property type="entry name" value="OLIGOPEPTIDE TRANSPORT SYSTEM PERMEASE PROTEIN APPC"/>
    <property type="match status" value="1"/>
</dbReference>
<dbReference type="GO" id="GO:0005886">
    <property type="term" value="C:plasma membrane"/>
    <property type="evidence" value="ECO:0007669"/>
    <property type="project" value="UniProtKB-SubCell"/>
</dbReference>
<evidence type="ECO:0000256" key="3">
    <source>
        <dbReference type="ARBA" id="ARBA00022475"/>
    </source>
</evidence>
<comment type="subcellular location">
    <subcellularLocation>
        <location evidence="1 9">Cell membrane</location>
        <topology evidence="1 9">Multi-pass membrane protein</topology>
    </subcellularLocation>
</comment>
<evidence type="ECO:0000256" key="7">
    <source>
        <dbReference type="ARBA" id="ARBA00022989"/>
    </source>
</evidence>
<dbReference type="PROSITE" id="PS50928">
    <property type="entry name" value="ABC_TM1"/>
    <property type="match status" value="1"/>
</dbReference>
<feature type="transmembrane region" description="Helical" evidence="9">
    <location>
        <begin position="112"/>
        <end position="132"/>
    </location>
</feature>
<sequence>MSPAQRILARFLADRPALAALAVLVALTMAALGAPWLAQDPEALDLAAMLTAPSWDHPLGTDELGRDVLARLLHGGRVSLAVAGATAGLAALLGTLIGLLSGTLGGRVDAGLMRLTDGVMALPLLPLLIVLAAIDPAKLGLSAEALNSEGFAIGRIVVIVALVGWTQVARLVRAETLSVQARDHVRAARAIGAGPVRVMLRHILPDVASPVIVATTLSVGHVILIESALSFLGLGVRPPLASWGNMLTGAVGTVASAPTLALWPGLAILVTVLAVNRAGDGLQRALDQRSRD</sequence>
<comment type="caution">
    <text evidence="11">The sequence shown here is derived from an EMBL/GenBank/DDBJ whole genome shotgun (WGS) entry which is preliminary data.</text>
</comment>
<feature type="transmembrane region" description="Helical" evidence="9">
    <location>
        <begin position="152"/>
        <end position="172"/>
    </location>
</feature>
<dbReference type="PANTHER" id="PTHR43386:SF1">
    <property type="entry name" value="D,D-DIPEPTIDE TRANSPORT SYSTEM PERMEASE PROTEIN DDPC-RELATED"/>
    <property type="match status" value="1"/>
</dbReference>
<dbReference type="GO" id="GO:0015031">
    <property type="term" value="P:protein transport"/>
    <property type="evidence" value="ECO:0007669"/>
    <property type="project" value="UniProtKB-KW"/>
</dbReference>
<organism evidence="11 12">
    <name type="scientific">Magnetospirillum moscoviense</name>
    <dbReference type="NCBI Taxonomy" id="1437059"/>
    <lineage>
        <taxon>Bacteria</taxon>
        <taxon>Pseudomonadati</taxon>
        <taxon>Pseudomonadota</taxon>
        <taxon>Alphaproteobacteria</taxon>
        <taxon>Rhodospirillales</taxon>
        <taxon>Rhodospirillaceae</taxon>
        <taxon>Magnetospirillum</taxon>
    </lineage>
</organism>
<dbReference type="OrthoDB" id="9766870at2"/>
<dbReference type="InterPro" id="IPR050366">
    <property type="entry name" value="BP-dependent_transpt_permease"/>
</dbReference>
<dbReference type="Pfam" id="PF00528">
    <property type="entry name" value="BPD_transp_1"/>
    <property type="match status" value="1"/>
</dbReference>
<reference evidence="11 12" key="1">
    <citation type="submission" date="2016-04" db="EMBL/GenBank/DDBJ databases">
        <title>Draft genome sequence of freshwater magnetotactic bacteria Magnetospirillum marisnigri SP-1 and Magnetospirillum moscoviense BB-1.</title>
        <authorList>
            <person name="Koziaeva V."/>
            <person name="Dziuba M.V."/>
            <person name="Ivanov T.M."/>
            <person name="Kuznetsov B."/>
            <person name="Grouzdev D.S."/>
        </authorList>
    </citation>
    <scope>NUCLEOTIDE SEQUENCE [LARGE SCALE GENOMIC DNA]</scope>
    <source>
        <strain evidence="11 12">BB-1</strain>
    </source>
</reference>
<feature type="transmembrane region" description="Helical" evidence="9">
    <location>
        <begin position="207"/>
        <end position="234"/>
    </location>
</feature>
<gene>
    <name evidence="11" type="ORF">A6A05_11305</name>
</gene>